<accession>X1JQV8</accession>
<dbReference type="EMBL" id="BARU01039683">
    <property type="protein sequence ID" value="GAH83820.1"/>
    <property type="molecule type" value="Genomic_DNA"/>
</dbReference>
<comment type="caution">
    <text evidence="1">The sequence shown here is derived from an EMBL/GenBank/DDBJ whole genome shotgun (WGS) entry which is preliminary data.</text>
</comment>
<name>X1JQV8_9ZZZZ</name>
<evidence type="ECO:0000313" key="1">
    <source>
        <dbReference type="EMBL" id="GAH83820.1"/>
    </source>
</evidence>
<dbReference type="AlphaFoldDB" id="X1JQV8"/>
<sequence>GNCIQSCPRAARESPVKYVYLYMCLVEKAISRCQQTEGSTHIKAYMKSPEERGIEEIPHYHINHHHPNYSKNQLTGYLTCPFADGINDFADTG</sequence>
<reference evidence="1" key="1">
    <citation type="journal article" date="2014" name="Front. Microbiol.">
        <title>High frequency of phylogenetically diverse reductive dehalogenase-homologous genes in deep subseafloor sedimentary metagenomes.</title>
        <authorList>
            <person name="Kawai M."/>
            <person name="Futagami T."/>
            <person name="Toyoda A."/>
            <person name="Takaki Y."/>
            <person name="Nishi S."/>
            <person name="Hori S."/>
            <person name="Arai W."/>
            <person name="Tsubouchi T."/>
            <person name="Morono Y."/>
            <person name="Uchiyama I."/>
            <person name="Ito T."/>
            <person name="Fujiyama A."/>
            <person name="Inagaki F."/>
            <person name="Takami H."/>
        </authorList>
    </citation>
    <scope>NUCLEOTIDE SEQUENCE</scope>
    <source>
        <strain evidence="1">Expedition CK06-06</strain>
    </source>
</reference>
<proteinExistence type="predicted"/>
<organism evidence="1">
    <name type="scientific">marine sediment metagenome</name>
    <dbReference type="NCBI Taxonomy" id="412755"/>
    <lineage>
        <taxon>unclassified sequences</taxon>
        <taxon>metagenomes</taxon>
        <taxon>ecological metagenomes</taxon>
    </lineage>
</organism>
<gene>
    <name evidence="1" type="ORF">S03H2_61474</name>
</gene>
<feature type="non-terminal residue" evidence="1">
    <location>
        <position position="1"/>
    </location>
</feature>
<protein>
    <submittedName>
        <fullName evidence="1">Uncharacterized protein</fullName>
    </submittedName>
</protein>